<dbReference type="Pfam" id="PF01419">
    <property type="entry name" value="Jacalin"/>
    <property type="match status" value="1"/>
</dbReference>
<dbReference type="EMBL" id="KE345788">
    <property type="protein sequence ID" value="EXC16103.1"/>
    <property type="molecule type" value="Genomic_DNA"/>
</dbReference>
<evidence type="ECO:0000256" key="2">
    <source>
        <dbReference type="ARBA" id="ARBA00022734"/>
    </source>
</evidence>
<reference evidence="6" key="1">
    <citation type="submission" date="2013-01" db="EMBL/GenBank/DDBJ databases">
        <title>Draft Genome Sequence of a Mulberry Tree, Morus notabilis C.K. Schneid.</title>
        <authorList>
            <person name="He N."/>
            <person name="Zhao S."/>
        </authorList>
    </citation>
    <scope>NUCLEOTIDE SEQUENCE</scope>
</reference>
<reference evidence="4" key="2">
    <citation type="submission" date="2013-06" db="EMBL/GenBank/DDBJ databases">
        <title>Draft Genome Sequence of a Mulberry Tree, Morus notabilis C.K. Schn.</title>
        <authorList>
            <person name="He N."/>
            <person name="Zhao S."/>
        </authorList>
    </citation>
    <scope>NUCLEOTIDE SEQUENCE</scope>
</reference>
<evidence type="ECO:0000313" key="4">
    <source>
        <dbReference type="EMBL" id="EXC16101.1"/>
    </source>
</evidence>
<dbReference type="InterPro" id="IPR036404">
    <property type="entry name" value="Jacalin-like_lectin_dom_sf"/>
</dbReference>
<dbReference type="EMBL" id="KE345788">
    <property type="protein sequence ID" value="EXC16101.1"/>
    <property type="molecule type" value="Genomic_DNA"/>
</dbReference>
<dbReference type="PANTHER" id="PTHR47293">
    <property type="entry name" value="JACALIN-RELATED LECTIN 3"/>
    <property type="match status" value="1"/>
</dbReference>
<gene>
    <name evidence="4" type="ORF">L484_016205</name>
    <name evidence="5" type="ORF">L484_016207</name>
</gene>
<dbReference type="GO" id="GO:0030246">
    <property type="term" value="F:carbohydrate binding"/>
    <property type="evidence" value="ECO:0007669"/>
    <property type="project" value="UniProtKB-KW"/>
</dbReference>
<sequence length="150" mass="15957">MSLEKFGPYGGPGGVAWDDGKTHTGVSKISLSYKPGEGIGSFTAFYKEDPTTGIPHPTGDDTYIRVNIKLEEGEVITKVSGYIGVVPGADTKTEVIRSLTFTTNENEYTYGTAQGRAFSSRPILTNSLIAGFVGRTSTDFLSAIGIYVSS</sequence>
<dbReference type="OrthoDB" id="1041215at2759"/>
<dbReference type="PANTHER" id="PTHR47293:SF43">
    <property type="entry name" value="PENTATRICOPEPTIDE REPEAT-CONTAINING PROTEIN DWY1, CHLOROPLASTIC"/>
    <property type="match status" value="1"/>
</dbReference>
<evidence type="ECO:0000313" key="5">
    <source>
        <dbReference type="EMBL" id="EXC16103.1"/>
    </source>
</evidence>
<proteinExistence type="inferred from homology"/>
<comment type="similarity">
    <text evidence="1">Belongs to the jacalin lectin family.</text>
</comment>
<feature type="domain" description="Jacalin-type lectin" evidence="3">
    <location>
        <begin position="3"/>
        <end position="150"/>
    </location>
</feature>
<accession>W9SLC1</accession>
<keyword evidence="2" id="KW-0430">Lectin</keyword>
<dbReference type="Gene3D" id="2.100.10.30">
    <property type="entry name" value="Jacalin-like lectin domain"/>
    <property type="match status" value="1"/>
</dbReference>
<protein>
    <recommendedName>
        <fullName evidence="3">Jacalin-type lectin domain-containing protein</fullName>
    </recommendedName>
</protein>
<dbReference type="Proteomes" id="UP000030645">
    <property type="component" value="Unassembled WGS sequence"/>
</dbReference>
<organism evidence="4 6">
    <name type="scientific">Morus notabilis</name>
    <dbReference type="NCBI Taxonomy" id="981085"/>
    <lineage>
        <taxon>Eukaryota</taxon>
        <taxon>Viridiplantae</taxon>
        <taxon>Streptophyta</taxon>
        <taxon>Embryophyta</taxon>
        <taxon>Tracheophyta</taxon>
        <taxon>Spermatophyta</taxon>
        <taxon>Magnoliopsida</taxon>
        <taxon>eudicotyledons</taxon>
        <taxon>Gunneridae</taxon>
        <taxon>Pentapetalae</taxon>
        <taxon>rosids</taxon>
        <taxon>fabids</taxon>
        <taxon>Rosales</taxon>
        <taxon>Moraceae</taxon>
        <taxon>Moreae</taxon>
        <taxon>Morus</taxon>
    </lineage>
</organism>
<dbReference type="AlphaFoldDB" id="W9SLC1"/>
<dbReference type="SMART" id="SM00915">
    <property type="entry name" value="Jacalin"/>
    <property type="match status" value="1"/>
</dbReference>
<dbReference type="KEGG" id="mnt:21399263"/>
<dbReference type="InterPro" id="IPR001229">
    <property type="entry name" value="Jacalin-like_lectin_dom"/>
</dbReference>
<dbReference type="SUPFAM" id="SSF51101">
    <property type="entry name" value="Mannose-binding lectins"/>
    <property type="match status" value="1"/>
</dbReference>
<dbReference type="STRING" id="981085.W9SLC1"/>
<evidence type="ECO:0000259" key="3">
    <source>
        <dbReference type="PROSITE" id="PS51752"/>
    </source>
</evidence>
<evidence type="ECO:0000256" key="1">
    <source>
        <dbReference type="ARBA" id="ARBA00006568"/>
    </source>
</evidence>
<evidence type="ECO:0000313" key="6">
    <source>
        <dbReference type="Proteomes" id="UP000030645"/>
    </source>
</evidence>
<dbReference type="PROSITE" id="PS51752">
    <property type="entry name" value="JACALIN_LECTIN"/>
    <property type="match status" value="1"/>
</dbReference>
<keyword evidence="6" id="KW-1185">Reference proteome</keyword>
<name>W9SLC1_9ROSA</name>
<dbReference type="KEGG" id="mnt:21399261"/>